<keyword evidence="3" id="KW-1185">Reference proteome</keyword>
<keyword evidence="1" id="KW-1133">Transmembrane helix</keyword>
<keyword evidence="1" id="KW-0812">Transmembrane</keyword>
<dbReference type="AlphaFoldDB" id="A0A085JKH2"/>
<evidence type="ECO:0000313" key="2">
    <source>
        <dbReference type="EMBL" id="KFD20968.1"/>
    </source>
</evidence>
<organism evidence="2 3">
    <name type="scientific">Tatumella ptyseos ATCC 33301</name>
    <dbReference type="NCBI Taxonomy" id="1005995"/>
    <lineage>
        <taxon>Bacteria</taxon>
        <taxon>Pseudomonadati</taxon>
        <taxon>Pseudomonadota</taxon>
        <taxon>Gammaproteobacteria</taxon>
        <taxon>Enterobacterales</taxon>
        <taxon>Erwiniaceae</taxon>
        <taxon>Tatumella</taxon>
    </lineage>
</organism>
<gene>
    <name evidence="2" type="ORF">GTPT_0907</name>
</gene>
<dbReference type="eggNOG" id="ENOG5031QMS">
    <property type="taxonomic scope" value="Bacteria"/>
</dbReference>
<dbReference type="Proteomes" id="UP000028602">
    <property type="component" value="Unassembled WGS sequence"/>
</dbReference>
<reference evidence="2 3" key="1">
    <citation type="submission" date="2014-05" db="EMBL/GenBank/DDBJ databases">
        <title>ATOL: Assembling a taxonomically balanced genome-scale reconstruction of the evolutionary history of the Enterobacteriaceae.</title>
        <authorList>
            <person name="Plunkett G.III."/>
            <person name="Neeno-Eckwall E.C."/>
            <person name="Glasner J.D."/>
            <person name="Perna N.T."/>
        </authorList>
    </citation>
    <scope>NUCLEOTIDE SEQUENCE [LARGE SCALE GENOMIC DNA]</scope>
    <source>
        <strain evidence="2 3">ATCC 33301</strain>
    </source>
</reference>
<dbReference type="RefSeq" id="WP_241964857.1">
    <property type="nucleotide sequence ID" value="NZ_ATMJ01000027.1"/>
</dbReference>
<evidence type="ECO:0000256" key="1">
    <source>
        <dbReference type="SAM" id="Phobius"/>
    </source>
</evidence>
<keyword evidence="1" id="KW-0472">Membrane</keyword>
<sequence>MKVSEETLLKSGFSHTDILKIKSNVENFGGTLDEAIQDLAKRFNVAKWITLVTFVILTLTSLLSTKNNTLSGFCVNGRIATYLVFNAHQTRV</sequence>
<comment type="caution">
    <text evidence="2">The sequence shown here is derived from an EMBL/GenBank/DDBJ whole genome shotgun (WGS) entry which is preliminary data.</text>
</comment>
<evidence type="ECO:0000313" key="3">
    <source>
        <dbReference type="Proteomes" id="UP000028602"/>
    </source>
</evidence>
<proteinExistence type="predicted"/>
<protein>
    <submittedName>
        <fullName evidence="2">Uncharacterized protein</fullName>
    </submittedName>
</protein>
<accession>A0A085JKH2</accession>
<name>A0A085JKH2_9GAMM</name>
<dbReference type="EMBL" id="JMPR01000018">
    <property type="protein sequence ID" value="KFD20968.1"/>
    <property type="molecule type" value="Genomic_DNA"/>
</dbReference>
<feature type="transmembrane region" description="Helical" evidence="1">
    <location>
        <begin position="45"/>
        <end position="63"/>
    </location>
</feature>